<protein>
    <submittedName>
        <fullName evidence="1">Nucleotidyltransferase</fullName>
    </submittedName>
</protein>
<dbReference type="Pfam" id="PF10127">
    <property type="entry name" value="RlaP"/>
    <property type="match status" value="1"/>
</dbReference>
<evidence type="ECO:0000313" key="1">
    <source>
        <dbReference type="EMBL" id="TDC01418.1"/>
    </source>
</evidence>
<reference evidence="1 2" key="1">
    <citation type="submission" date="2019-02" db="EMBL/GenBank/DDBJ databases">
        <title>Draft genome sequences of novel Actinobacteria.</title>
        <authorList>
            <person name="Sahin N."/>
            <person name="Ay H."/>
            <person name="Saygin H."/>
        </authorList>
    </citation>
    <scope>NUCLEOTIDE SEQUENCE [LARGE SCALE GENOMIC DNA]</scope>
    <source>
        <strain evidence="1 2">JCM 30529</strain>
    </source>
</reference>
<evidence type="ECO:0000313" key="2">
    <source>
        <dbReference type="Proteomes" id="UP000295626"/>
    </source>
</evidence>
<dbReference type="Proteomes" id="UP000295626">
    <property type="component" value="Unassembled WGS sequence"/>
</dbReference>
<dbReference type="PANTHER" id="PTHR34817:SF1">
    <property type="entry name" value="NUCLEOTIDYLTRANSFERASE"/>
    <property type="match status" value="1"/>
</dbReference>
<sequence>MNVRPPATVPGHLLLEGIVGSTAYGLAGPDSDEDRLGIYAAPTEEFHGLNPPVGKRESVVTKAPDASYHEALKYVRLALSGNPTVMELLWLPDELYVHRSPLGDDLVGIRSKLLSAHRVRAAYLGYAAQQLGKLEARGDGTFSSDLRKRTAKHARHLARLINQGVYLYATGHLQIRLEDPQWFHDFGERVANGDLRYAQRHLADAEAAFPRVTCALPAEPDEEAVNRWLLRVRSYYL</sequence>
<proteinExistence type="predicted"/>
<dbReference type="EMBL" id="SMKE01000052">
    <property type="protein sequence ID" value="TDC01418.1"/>
    <property type="molecule type" value="Genomic_DNA"/>
</dbReference>
<gene>
    <name evidence="1" type="ORF">E1091_02935</name>
</gene>
<accession>A0ABY2DKP7</accession>
<dbReference type="PANTHER" id="PTHR34817">
    <property type="entry name" value="NUCLEOTIDYLTRANSFERASE"/>
    <property type="match status" value="1"/>
</dbReference>
<name>A0ABY2DKP7_9ACTN</name>
<comment type="caution">
    <text evidence="1">The sequence shown here is derived from an EMBL/GenBank/DDBJ whole genome shotgun (WGS) entry which is preliminary data.</text>
</comment>
<dbReference type="InterPro" id="IPR018775">
    <property type="entry name" value="RlaP"/>
</dbReference>
<keyword evidence="2" id="KW-1185">Reference proteome</keyword>
<organism evidence="1 2">
    <name type="scientific">Micromonospora fluostatini</name>
    <dbReference type="NCBI Taxonomy" id="1629071"/>
    <lineage>
        <taxon>Bacteria</taxon>
        <taxon>Bacillati</taxon>
        <taxon>Actinomycetota</taxon>
        <taxon>Actinomycetes</taxon>
        <taxon>Micromonosporales</taxon>
        <taxon>Micromonosporaceae</taxon>
        <taxon>Micromonospora</taxon>
    </lineage>
</organism>